<feature type="non-terminal residue" evidence="1">
    <location>
        <position position="1"/>
    </location>
</feature>
<dbReference type="EMBL" id="OY731405">
    <property type="protein sequence ID" value="CAJ1972165.1"/>
    <property type="molecule type" value="Genomic_DNA"/>
</dbReference>
<dbReference type="Proteomes" id="UP001189624">
    <property type="component" value="Chromosome 8"/>
</dbReference>
<dbReference type="Gramene" id="rna-AYBTSS11_LOCUS24214">
    <property type="protein sequence ID" value="CAJ1972165.1"/>
    <property type="gene ID" value="gene-AYBTSS11_LOCUS24214"/>
</dbReference>
<gene>
    <name evidence="1" type="ORF">AYBTSS11_LOCUS24214</name>
</gene>
<evidence type="ECO:0000313" key="1">
    <source>
        <dbReference type="EMBL" id="CAJ1972165.1"/>
    </source>
</evidence>
<dbReference type="AlphaFoldDB" id="A0AA86T114"/>
<proteinExistence type="predicted"/>
<feature type="non-terminal residue" evidence="1">
    <location>
        <position position="52"/>
    </location>
</feature>
<organism evidence="1 2">
    <name type="scientific">Sphenostylis stenocarpa</name>
    <dbReference type="NCBI Taxonomy" id="92480"/>
    <lineage>
        <taxon>Eukaryota</taxon>
        <taxon>Viridiplantae</taxon>
        <taxon>Streptophyta</taxon>
        <taxon>Embryophyta</taxon>
        <taxon>Tracheophyta</taxon>
        <taxon>Spermatophyta</taxon>
        <taxon>Magnoliopsida</taxon>
        <taxon>eudicotyledons</taxon>
        <taxon>Gunneridae</taxon>
        <taxon>Pentapetalae</taxon>
        <taxon>rosids</taxon>
        <taxon>fabids</taxon>
        <taxon>Fabales</taxon>
        <taxon>Fabaceae</taxon>
        <taxon>Papilionoideae</taxon>
        <taxon>50 kb inversion clade</taxon>
        <taxon>NPAAA clade</taxon>
        <taxon>indigoferoid/millettioid clade</taxon>
        <taxon>Phaseoleae</taxon>
        <taxon>Sphenostylis</taxon>
    </lineage>
</organism>
<reference evidence="1" key="1">
    <citation type="submission" date="2023-10" db="EMBL/GenBank/DDBJ databases">
        <authorList>
            <person name="Domelevo Entfellner J.-B."/>
        </authorList>
    </citation>
    <scope>NUCLEOTIDE SEQUENCE</scope>
</reference>
<keyword evidence="2" id="KW-1185">Reference proteome</keyword>
<evidence type="ECO:0000313" key="2">
    <source>
        <dbReference type="Proteomes" id="UP001189624"/>
    </source>
</evidence>
<name>A0AA86T114_9FABA</name>
<protein>
    <submittedName>
        <fullName evidence="1">Uncharacterized protein</fullName>
    </submittedName>
</protein>
<accession>A0AA86T114</accession>
<sequence length="52" mass="5791">PRSPRWTREGGISANAPTRNWREVVSHVTDLVGSEGHVALVSYWEGSVRIMS</sequence>